<feature type="transmembrane region" description="Helical" evidence="1">
    <location>
        <begin position="202"/>
        <end position="221"/>
    </location>
</feature>
<dbReference type="RefSeq" id="WP_111159961.1">
    <property type="nucleotide sequence ID" value="NZ_PCDP01000029.1"/>
</dbReference>
<dbReference type="AlphaFoldDB" id="A0A2W4CQD6"/>
<feature type="transmembrane region" description="Helical" evidence="1">
    <location>
        <begin position="256"/>
        <end position="274"/>
    </location>
</feature>
<dbReference type="OrthoDB" id="5291101at2"/>
<keyword evidence="1" id="KW-0472">Membrane</keyword>
<keyword evidence="1" id="KW-0812">Transmembrane</keyword>
<dbReference type="InterPro" id="IPR054288">
    <property type="entry name" value="DUF7024"/>
</dbReference>
<feature type="transmembrane region" description="Helical" evidence="1">
    <location>
        <begin position="73"/>
        <end position="93"/>
    </location>
</feature>
<feature type="transmembrane region" description="Helical" evidence="1">
    <location>
        <begin position="412"/>
        <end position="429"/>
    </location>
</feature>
<feature type="transmembrane region" description="Helical" evidence="1">
    <location>
        <begin position="343"/>
        <end position="363"/>
    </location>
</feature>
<dbReference type="Proteomes" id="UP000248925">
    <property type="component" value="Unassembled WGS sequence"/>
</dbReference>
<keyword evidence="4" id="KW-1185">Reference proteome</keyword>
<feature type="transmembrane region" description="Helical" evidence="1">
    <location>
        <begin position="48"/>
        <end position="67"/>
    </location>
</feature>
<proteinExistence type="predicted"/>
<sequence>MPEVLTTILKAGAWTLAAITISLLISILGALTSSLVKAAGVKVRPLSIVEQFAIGFIAIFVLSWYNFELGGTARGLFQIILAIITLFLAGIFVGRKNILLRNVSEFLNQTRIEAKVLLAFSFYLFAVLLYVSHSVAQEDLNIQIINNNDIHSYVASADFLLNRDRIVQKIGNIDFNVFPKSDVFGAFIFLAFSAFMLNDSPVHATMIPMAIACASAATAVFGMSRKVFHLDGITSISLGFFLLCNILFQYICLNYFLSQVMACAALLLTVFFILDNFVHRSDRLDISFMASVTGLHTVCMIFIYPVMALPHFIILTLLSCSAATITALKSNVAKSRLRLTVSIALKCTLSFALTAAVSILFLAPERFLIAVIKTLKLAVPNIAGWPLEPVGPLALLGYPESWPPRSPGPQTYIEWVGLFIIVGVGLLGISRSGQNSRSKQAQGISLGLFAFLSAGYILIALFYGPSYQQWKFAGSYPVLFSFCVPAAILIGAKKLSKAQMFAAAKVVLVIGVVAQFSYVAARWQFVRFSSAFESLSGIDEISSSNSVYIDLPAYADRMLATNYIKTKSIQFHGATYYGPGSKLEDLRPGTLALRRDRESCYLGSKNIELKGGFFLTTNILPTMAPGDLVQFSKPDSCLYTEGVSDNEPWGSWTENRNVRLAFHLSNPPDHDLRLTMKVRPFLSAGKVDRQRVDISLSGSPLFQATLSAADPISLSMQIPRQRLPANMVDIRIELPDATTPASVSESSDTRLLGLGLISLEVD</sequence>
<dbReference type="EMBL" id="PCDP01000029">
    <property type="protein sequence ID" value="PZM14872.1"/>
    <property type="molecule type" value="Genomic_DNA"/>
</dbReference>
<feature type="transmembrane region" description="Helical" evidence="1">
    <location>
        <begin position="470"/>
        <end position="490"/>
    </location>
</feature>
<feature type="transmembrane region" description="Helical" evidence="1">
    <location>
        <begin position="502"/>
        <end position="521"/>
    </location>
</feature>
<evidence type="ECO:0000256" key="1">
    <source>
        <dbReference type="SAM" id="Phobius"/>
    </source>
</evidence>
<feature type="domain" description="DUF7024" evidence="2">
    <location>
        <begin position="633"/>
        <end position="761"/>
    </location>
</feature>
<feature type="transmembrane region" description="Helical" evidence="1">
    <location>
        <begin position="114"/>
        <end position="131"/>
    </location>
</feature>
<feature type="transmembrane region" description="Helical" evidence="1">
    <location>
        <begin position="286"/>
        <end position="306"/>
    </location>
</feature>
<feature type="transmembrane region" description="Helical" evidence="1">
    <location>
        <begin position="312"/>
        <end position="331"/>
    </location>
</feature>
<protein>
    <recommendedName>
        <fullName evidence="2">DUF7024 domain-containing protein</fullName>
    </recommendedName>
</protein>
<evidence type="ECO:0000313" key="3">
    <source>
        <dbReference type="EMBL" id="PZM14872.1"/>
    </source>
</evidence>
<gene>
    <name evidence="3" type="ORF">CPY51_09250</name>
</gene>
<comment type="caution">
    <text evidence="3">The sequence shown here is derived from an EMBL/GenBank/DDBJ whole genome shotgun (WGS) entry which is preliminary data.</text>
</comment>
<feature type="transmembrane region" description="Helical" evidence="1">
    <location>
        <begin position="441"/>
        <end position="464"/>
    </location>
</feature>
<keyword evidence="1" id="KW-1133">Transmembrane helix</keyword>
<name>A0A2W4CQD6_9HYPH</name>
<feature type="transmembrane region" description="Helical" evidence="1">
    <location>
        <begin position="12"/>
        <end position="36"/>
    </location>
</feature>
<feature type="transmembrane region" description="Helical" evidence="1">
    <location>
        <begin position="228"/>
        <end position="250"/>
    </location>
</feature>
<organism evidence="3 4">
    <name type="scientific">Rhizobium tubonense</name>
    <dbReference type="NCBI Taxonomy" id="484088"/>
    <lineage>
        <taxon>Bacteria</taxon>
        <taxon>Pseudomonadati</taxon>
        <taxon>Pseudomonadota</taxon>
        <taxon>Alphaproteobacteria</taxon>
        <taxon>Hyphomicrobiales</taxon>
        <taxon>Rhizobiaceae</taxon>
        <taxon>Rhizobium/Agrobacterium group</taxon>
        <taxon>Rhizobium</taxon>
    </lineage>
</organism>
<reference evidence="3 4" key="1">
    <citation type="journal article" date="2018" name="Sci. Rep.">
        <title>Rhizobium tumorigenes sp. nov., a novel plant tumorigenic bacterium isolated from cane gall tumors on thornless blackberry.</title>
        <authorList>
            <person name="Kuzmanovi N."/>
            <person name="Smalla K."/>
            <person name="Gronow S."/>
            <person name="PuBawska J."/>
        </authorList>
    </citation>
    <scope>NUCLEOTIDE SEQUENCE [LARGE SCALE GENOMIC DNA]</scope>
    <source>
        <strain evidence="3 4">CCBAU 85046</strain>
    </source>
</reference>
<accession>A0A2W4CQD6</accession>
<evidence type="ECO:0000313" key="4">
    <source>
        <dbReference type="Proteomes" id="UP000248925"/>
    </source>
</evidence>
<evidence type="ECO:0000259" key="2">
    <source>
        <dbReference type="Pfam" id="PF22895"/>
    </source>
</evidence>
<dbReference type="Pfam" id="PF22895">
    <property type="entry name" value="DUF7024"/>
    <property type="match status" value="1"/>
</dbReference>